<dbReference type="PIRSF" id="PIRSF000332">
    <property type="entry name" value="FMO"/>
    <property type="match status" value="1"/>
</dbReference>
<dbReference type="InterPro" id="IPR020946">
    <property type="entry name" value="Flavin_mOase-like"/>
</dbReference>
<keyword evidence="3" id="KW-0274">FAD</keyword>
<proteinExistence type="inferred from homology"/>
<dbReference type="PRINTS" id="PR00370">
    <property type="entry name" value="FMOXYGENASE"/>
</dbReference>
<dbReference type="Gene3D" id="3.50.50.60">
    <property type="entry name" value="FAD/NAD(P)-binding domain"/>
    <property type="match status" value="2"/>
</dbReference>
<protein>
    <submittedName>
        <fullName evidence="6">Uncharacterized protein</fullName>
    </submittedName>
</protein>
<dbReference type="GO" id="GO:0004499">
    <property type="term" value="F:N,N-dimethylaniline monooxygenase activity"/>
    <property type="evidence" value="ECO:0007669"/>
    <property type="project" value="InterPro"/>
</dbReference>
<dbReference type="InterPro" id="IPR000960">
    <property type="entry name" value="Flavin_mOase"/>
</dbReference>
<reference evidence="6 7" key="1">
    <citation type="submission" date="2014-04" db="EMBL/GenBank/DDBJ databases">
        <authorList>
            <consortium name="DOE Joint Genome Institute"/>
            <person name="Kuo A."/>
            <person name="Martino E."/>
            <person name="Perotto S."/>
            <person name="Kohler A."/>
            <person name="Nagy L.G."/>
            <person name="Floudas D."/>
            <person name="Copeland A."/>
            <person name="Barry K.W."/>
            <person name="Cichocki N."/>
            <person name="Veneault-Fourrey C."/>
            <person name="LaButti K."/>
            <person name="Lindquist E.A."/>
            <person name="Lipzen A."/>
            <person name="Lundell T."/>
            <person name="Morin E."/>
            <person name="Murat C."/>
            <person name="Sun H."/>
            <person name="Tunlid A."/>
            <person name="Henrissat B."/>
            <person name="Grigoriev I.V."/>
            <person name="Hibbett D.S."/>
            <person name="Martin F."/>
            <person name="Nordberg H.P."/>
            <person name="Cantor M.N."/>
            <person name="Hua S.X."/>
        </authorList>
    </citation>
    <scope>NUCLEOTIDE SEQUENCE [LARGE SCALE GENOMIC DNA]</scope>
    <source>
        <strain evidence="6 7">Zn</strain>
    </source>
</reference>
<dbReference type="OrthoDB" id="66881at2759"/>
<dbReference type="InterPro" id="IPR036188">
    <property type="entry name" value="FAD/NAD-bd_sf"/>
</dbReference>
<accession>A0A0C3CDR2</accession>
<dbReference type="AlphaFoldDB" id="A0A0C3CDR2"/>
<reference evidence="7" key="2">
    <citation type="submission" date="2015-01" db="EMBL/GenBank/DDBJ databases">
        <title>Evolutionary Origins and Diversification of the Mycorrhizal Mutualists.</title>
        <authorList>
            <consortium name="DOE Joint Genome Institute"/>
            <consortium name="Mycorrhizal Genomics Consortium"/>
            <person name="Kohler A."/>
            <person name="Kuo A."/>
            <person name="Nagy L.G."/>
            <person name="Floudas D."/>
            <person name="Copeland A."/>
            <person name="Barry K.W."/>
            <person name="Cichocki N."/>
            <person name="Veneault-Fourrey C."/>
            <person name="LaButti K."/>
            <person name="Lindquist E.A."/>
            <person name="Lipzen A."/>
            <person name="Lundell T."/>
            <person name="Morin E."/>
            <person name="Murat C."/>
            <person name="Riley R."/>
            <person name="Ohm R."/>
            <person name="Sun H."/>
            <person name="Tunlid A."/>
            <person name="Henrissat B."/>
            <person name="Grigoriev I.V."/>
            <person name="Hibbett D.S."/>
            <person name="Martin F."/>
        </authorList>
    </citation>
    <scope>NUCLEOTIDE SEQUENCE [LARGE SCALE GENOMIC DNA]</scope>
    <source>
        <strain evidence="7">Zn</strain>
    </source>
</reference>
<dbReference type="Proteomes" id="UP000054321">
    <property type="component" value="Unassembled WGS sequence"/>
</dbReference>
<evidence type="ECO:0000256" key="4">
    <source>
        <dbReference type="ARBA" id="ARBA00022857"/>
    </source>
</evidence>
<sequence>MRVAVIGGGPSGLVTLKYLLTAHQFQQVEPIEARLYEAESCIGGTFRYRDYEDAELVSSKYLTAFSDFRCLPDDEDFMSTARYCEYLEAYSTQFDLWPHISLSAKVIAVSRYKKEHVIRYSKSGVEENWYCDAIAVCSGLHVEPNIPNVQGIGHISKVLHSSQFKSRSDFGTDKNVLILGCGETAHDLAYLAVTSPTKSITMCHRNGFLYGPKVVPVPIKFGLIDASTEAQVNVPTDTTVASLFDTAYVHPILRRSSLLWDYYDLFIKNMFFLISGTSAGCDQFVGGKEPQQSHVSSIFIMKSGKAIPYISAPYRPHSFLDRIRASILNVPRPPTGHRTVDLAPWPSHFSPDGRVHFTNTTRPESERILNRAIKPDIVVFATGYKQSFPFLSSTSYTSPSSASIRGIFEKSDPSVAFIGFVRPSLGAIPPLSELQAQFWILHLLHALPPPSLFPAAESEIPYLLQRTPSHKIFKPHGVDHESYAYQLAVDMGSAPTFRQVCGEGWKVAFTWAMGPNFNTKFRLVGPWRWGGARDVMRKELWDVVKRSGGVFCELVSFRSG</sequence>
<keyword evidence="2" id="KW-0285">Flavoprotein</keyword>
<keyword evidence="4" id="KW-0521">NADP</keyword>
<evidence type="ECO:0000256" key="3">
    <source>
        <dbReference type="ARBA" id="ARBA00022827"/>
    </source>
</evidence>
<dbReference type="SUPFAM" id="SSF51905">
    <property type="entry name" value="FAD/NAD(P)-binding domain"/>
    <property type="match status" value="1"/>
</dbReference>
<keyword evidence="7" id="KW-1185">Reference proteome</keyword>
<name>A0A0C3CDR2_OIDMZ</name>
<dbReference type="PANTHER" id="PTHR23023">
    <property type="entry name" value="DIMETHYLANILINE MONOOXYGENASE"/>
    <property type="match status" value="1"/>
</dbReference>
<evidence type="ECO:0000256" key="5">
    <source>
        <dbReference type="ARBA" id="ARBA00023002"/>
    </source>
</evidence>
<dbReference type="HOGENOM" id="CLU_006909_7_5_1"/>
<comment type="similarity">
    <text evidence="1">Belongs to the FMO family.</text>
</comment>
<evidence type="ECO:0000313" key="7">
    <source>
        <dbReference type="Proteomes" id="UP000054321"/>
    </source>
</evidence>
<dbReference type="GO" id="GO:0050660">
    <property type="term" value="F:flavin adenine dinucleotide binding"/>
    <property type="evidence" value="ECO:0007669"/>
    <property type="project" value="InterPro"/>
</dbReference>
<dbReference type="GO" id="GO:0050661">
    <property type="term" value="F:NADP binding"/>
    <property type="evidence" value="ECO:0007669"/>
    <property type="project" value="InterPro"/>
</dbReference>
<evidence type="ECO:0000256" key="1">
    <source>
        <dbReference type="ARBA" id="ARBA00009183"/>
    </source>
</evidence>
<keyword evidence="5" id="KW-0560">Oxidoreductase</keyword>
<dbReference type="EMBL" id="KN832882">
    <property type="protein sequence ID" value="KIM97073.1"/>
    <property type="molecule type" value="Genomic_DNA"/>
</dbReference>
<dbReference type="STRING" id="913774.A0A0C3CDR2"/>
<dbReference type="InterPro" id="IPR050346">
    <property type="entry name" value="FMO-like"/>
</dbReference>
<evidence type="ECO:0000256" key="2">
    <source>
        <dbReference type="ARBA" id="ARBA00022630"/>
    </source>
</evidence>
<gene>
    <name evidence="6" type="ORF">OIDMADRAFT_130340</name>
</gene>
<dbReference type="Pfam" id="PF00743">
    <property type="entry name" value="FMO-like"/>
    <property type="match status" value="2"/>
</dbReference>
<evidence type="ECO:0000313" key="6">
    <source>
        <dbReference type="EMBL" id="KIM97073.1"/>
    </source>
</evidence>
<dbReference type="InParanoid" id="A0A0C3CDR2"/>
<organism evidence="6 7">
    <name type="scientific">Oidiodendron maius (strain Zn)</name>
    <dbReference type="NCBI Taxonomy" id="913774"/>
    <lineage>
        <taxon>Eukaryota</taxon>
        <taxon>Fungi</taxon>
        <taxon>Dikarya</taxon>
        <taxon>Ascomycota</taxon>
        <taxon>Pezizomycotina</taxon>
        <taxon>Leotiomycetes</taxon>
        <taxon>Leotiomycetes incertae sedis</taxon>
        <taxon>Myxotrichaceae</taxon>
        <taxon>Oidiodendron</taxon>
    </lineage>
</organism>